<dbReference type="AlphaFoldDB" id="M3VC99"/>
<evidence type="ECO:0000313" key="3">
    <source>
        <dbReference type="EMBL" id="GAC81643.1"/>
    </source>
</evidence>
<organism evidence="3 4">
    <name type="scientific">Gordonia malaquae NBRC 108250</name>
    <dbReference type="NCBI Taxonomy" id="1223542"/>
    <lineage>
        <taxon>Bacteria</taxon>
        <taxon>Bacillati</taxon>
        <taxon>Actinomycetota</taxon>
        <taxon>Actinomycetes</taxon>
        <taxon>Mycobacteriales</taxon>
        <taxon>Gordoniaceae</taxon>
        <taxon>Gordonia</taxon>
    </lineage>
</organism>
<name>M3VC99_GORML</name>
<dbReference type="EMBL" id="BAOP01000041">
    <property type="protein sequence ID" value="GAC81643.1"/>
    <property type="molecule type" value="Genomic_DNA"/>
</dbReference>
<comment type="caution">
    <text evidence="3">The sequence shown here is derived from an EMBL/GenBank/DDBJ whole genome shotgun (WGS) entry which is preliminary data.</text>
</comment>
<dbReference type="eggNOG" id="ENOG5031VT2">
    <property type="taxonomic scope" value="Bacteria"/>
</dbReference>
<dbReference type="Proteomes" id="UP000035009">
    <property type="component" value="Unassembled WGS sequence"/>
</dbReference>
<protein>
    <submittedName>
        <fullName evidence="3">Uncharacterized protein</fullName>
    </submittedName>
</protein>
<sequence length="386" mass="38069">MLMTVSVQHTSKLLGLAAVAATLALVAPTAPPAHANVDPGTSATCAAGDPELADASWRVPIVGTTVTITADCRGSSPSLLARGVDALIGSDTLSSMNQAITFGLRIGTTSTIRGNGLNTAIAALGGDATSSSNLIASIAVSAATGAGTAYANGLLGVGVSLAVGGVGANSATTNALPGGIAIASSNHPLSGRNARATALLGISSATATADPNDGAVCTALYGSAQVTDRSGANIDSCTSVGFLFQRYQEGDGPVWFAVKNPFSVRLIAPIGDGLTGLIDSVGDLVDLPPAVGEVLGSSFVPEFQRDLIRVSFSNGLHFGTDIFGGAGSSDNGSSGSSDNGSTSGSAGSSDEPDPTPTLTRTNASPTKRAPVDPIAALIKQIVPAPR</sequence>
<reference evidence="3 4" key="1">
    <citation type="submission" date="2013-02" db="EMBL/GenBank/DDBJ databases">
        <title>Whole genome shotgun sequence of Gordonia malaquae NBRC 108250.</title>
        <authorList>
            <person name="Yoshida I."/>
            <person name="Hosoyama A."/>
            <person name="Tsuchikane K."/>
            <person name="Ando Y."/>
            <person name="Baba S."/>
            <person name="Ohji S."/>
            <person name="Hamada M."/>
            <person name="Tamura T."/>
            <person name="Yamazoe A."/>
            <person name="Yamazaki S."/>
            <person name="Fujita N."/>
        </authorList>
    </citation>
    <scope>NUCLEOTIDE SEQUENCE [LARGE SCALE GENOMIC DNA]</scope>
    <source>
        <strain evidence="3 4">NBRC 108250</strain>
    </source>
</reference>
<feature type="compositionally biased region" description="Low complexity" evidence="1">
    <location>
        <begin position="329"/>
        <end position="349"/>
    </location>
</feature>
<feature type="region of interest" description="Disordered" evidence="1">
    <location>
        <begin position="329"/>
        <end position="372"/>
    </location>
</feature>
<keyword evidence="2" id="KW-0732">Signal</keyword>
<evidence type="ECO:0000256" key="2">
    <source>
        <dbReference type="SAM" id="SignalP"/>
    </source>
</evidence>
<keyword evidence="4" id="KW-1185">Reference proteome</keyword>
<dbReference type="STRING" id="410332.SAMN04488550_4205"/>
<feature type="signal peptide" evidence="2">
    <location>
        <begin position="1"/>
        <end position="35"/>
    </location>
</feature>
<feature type="compositionally biased region" description="Polar residues" evidence="1">
    <location>
        <begin position="356"/>
        <end position="365"/>
    </location>
</feature>
<accession>M3VC99</accession>
<feature type="chain" id="PRO_5004041111" evidence="2">
    <location>
        <begin position="36"/>
        <end position="386"/>
    </location>
</feature>
<proteinExistence type="predicted"/>
<evidence type="ECO:0000313" key="4">
    <source>
        <dbReference type="Proteomes" id="UP000035009"/>
    </source>
</evidence>
<gene>
    <name evidence="3" type="ORF">GM1_041_00140</name>
</gene>
<evidence type="ECO:0000256" key="1">
    <source>
        <dbReference type="SAM" id="MobiDB-lite"/>
    </source>
</evidence>